<comment type="caution">
    <text evidence="2">The sequence shown here is derived from an EMBL/GenBank/DDBJ whole genome shotgun (WGS) entry which is preliminary data.</text>
</comment>
<dbReference type="EMBL" id="JAQNDM010000002">
    <property type="protein sequence ID" value="MDC0712201.1"/>
    <property type="molecule type" value="Genomic_DNA"/>
</dbReference>
<protein>
    <submittedName>
        <fullName evidence="2">Uncharacterized protein</fullName>
    </submittedName>
</protein>
<evidence type="ECO:0000256" key="1">
    <source>
        <dbReference type="SAM" id="MobiDB-lite"/>
    </source>
</evidence>
<dbReference type="RefSeq" id="WP_272142277.1">
    <property type="nucleotide sequence ID" value="NZ_JAQNDM010000002.1"/>
</dbReference>
<feature type="region of interest" description="Disordered" evidence="1">
    <location>
        <begin position="91"/>
        <end position="115"/>
    </location>
</feature>
<organism evidence="2 3">
    <name type="scientific">Stigmatella ashevillensis</name>
    <dbReference type="NCBI Taxonomy" id="2995309"/>
    <lineage>
        <taxon>Bacteria</taxon>
        <taxon>Pseudomonadati</taxon>
        <taxon>Myxococcota</taxon>
        <taxon>Myxococcia</taxon>
        <taxon>Myxococcales</taxon>
        <taxon>Cystobacterineae</taxon>
        <taxon>Archangiaceae</taxon>
        <taxon>Stigmatella</taxon>
    </lineage>
</organism>
<gene>
    <name evidence="2" type="ORF">POL68_27285</name>
</gene>
<proteinExistence type="predicted"/>
<name>A0ABT5DIN5_9BACT</name>
<evidence type="ECO:0000313" key="3">
    <source>
        <dbReference type="Proteomes" id="UP001221838"/>
    </source>
</evidence>
<keyword evidence="3" id="KW-1185">Reference proteome</keyword>
<feature type="compositionally biased region" description="Basic residues" evidence="1">
    <location>
        <begin position="97"/>
        <end position="107"/>
    </location>
</feature>
<reference evidence="2 3" key="1">
    <citation type="submission" date="2022-11" db="EMBL/GenBank/DDBJ databases">
        <title>Minimal conservation of predation-associated metabolite biosynthetic gene clusters underscores biosynthetic potential of Myxococcota including descriptions for ten novel species: Archangium lansinium sp. nov., Myxococcus landrumus sp. nov., Nannocystis bai.</title>
        <authorList>
            <person name="Ahearne A."/>
            <person name="Stevens C."/>
            <person name="Dowd S."/>
        </authorList>
    </citation>
    <scope>NUCLEOTIDE SEQUENCE [LARGE SCALE GENOMIC DNA]</scope>
    <source>
        <strain evidence="2 3">NCWAL01</strain>
    </source>
</reference>
<accession>A0ABT5DIN5</accession>
<dbReference type="Proteomes" id="UP001221838">
    <property type="component" value="Unassembled WGS sequence"/>
</dbReference>
<evidence type="ECO:0000313" key="2">
    <source>
        <dbReference type="EMBL" id="MDC0712201.1"/>
    </source>
</evidence>
<sequence length="870" mass="95227">MRQPVCILREQQGLVALVLPEEAGATGLLRVPLQELTEQEVRGRTALLSSWEALAQARGATAETLTHALRVLLGTVAGEESSARALEHPWLLSPPAPHRRTAAHPRGYRGTLYQPPKRRQPKVLDVRPYLLHRRGLQALLETLSPSWDEAVGRLALEGYSPERLGRAAVARASSGRTDVALAYHHGFLEPRGAELPAAFVRLGQLLVGGAEGSFARLLALRGRLALDTEPAVLLAAARLLRRWEPGAGLRWLETAARLNARGQEELLAALGGASVAGRVDAGAYDLAVEALAQGDTTVRASYLQGLAAGLPGDYLLSGLRLLEGRLAAEYLAQGWPARSGFVPEEPLEILAAHVEPEASWHGYLRDLWALCGELPGFGECIATLPLTELTPGAALALVELLGTLREPSVERKVRLRWWTVARRLLPPLVLQLRRTSASHQARCVHMAFSAFASDNPPWEGPEHLMTTVLALAERVCGPPFQEMDRLSFALEPLIRHPSPEVRQRLLTLPERNLAAFERSCARSTLAALVGEGMALMVPHGVEWALAALERCPEALGRTAQLLGTLFRHVGREVLADFARHPLVQEDPFALPPERMALLLREHCTGGVDSPLPRKARLAVEEGRALSPGQLARALRVASEGLPRLRLQVLEQKVLERLRGGLPADVHDPRVRHALQMVSLLQDNRRALRRLLARYFAGGRDFIVRHPVSQAWFARHPRVEPERWMTGLVLRHEVPGMGGVTLSLEQDVLEALRLGTHVGSCLALNGTCDYSAAAVVLDVNKRVLYARDGQGRILARQLLAISRDEQLVPFGVYPESTPQALQAVFLDYDFAFAEALGLSLAEGPSYPEVDNVLSEAFWHDGAWELGRPEGP</sequence>